<accession>A0A919L2Y8</accession>
<keyword evidence="1" id="KW-0808">Transferase</keyword>
<dbReference type="Pfam" id="PF05401">
    <property type="entry name" value="NodS"/>
    <property type="match status" value="1"/>
</dbReference>
<proteinExistence type="predicted"/>
<dbReference type="InterPro" id="IPR008715">
    <property type="entry name" value="SAM-MeTfrase_NodS-like"/>
</dbReference>
<dbReference type="GO" id="GO:0009312">
    <property type="term" value="P:oligosaccharide biosynthetic process"/>
    <property type="evidence" value="ECO:0007669"/>
    <property type="project" value="InterPro"/>
</dbReference>
<dbReference type="GO" id="GO:0032259">
    <property type="term" value="P:methylation"/>
    <property type="evidence" value="ECO:0007669"/>
    <property type="project" value="UniProtKB-KW"/>
</dbReference>
<comment type="caution">
    <text evidence="1">The sequence shown here is derived from an EMBL/GenBank/DDBJ whole genome shotgun (WGS) entry which is preliminary data.</text>
</comment>
<dbReference type="CDD" id="cd02440">
    <property type="entry name" value="AdoMet_MTases"/>
    <property type="match status" value="1"/>
</dbReference>
<reference evidence="1" key="2">
    <citation type="submission" date="2020-09" db="EMBL/GenBank/DDBJ databases">
        <authorList>
            <person name="Sun Q."/>
            <person name="Ohkuma M."/>
        </authorList>
    </citation>
    <scope>NUCLEOTIDE SEQUENCE</scope>
    <source>
        <strain evidence="1">JCM 4646</strain>
    </source>
</reference>
<dbReference type="EMBL" id="BNBO01000056">
    <property type="protein sequence ID" value="GHH81987.1"/>
    <property type="molecule type" value="Genomic_DNA"/>
</dbReference>
<dbReference type="Proteomes" id="UP000617734">
    <property type="component" value="Unassembled WGS sequence"/>
</dbReference>
<sequence>MTAADIRAADAAGGTPGEYFSRMYAGRPDPWQLADRWYERRKYALTLAALPEPEYRSGFEPGCSVGVLSALLAGRCRALLSCDREERACAQARQRLAHLSHVRIEQRVLPADWPGPGERFDLVVLSELLYYFTAADVAGLLDLAVRSLEPGGTLLLVHWRHEVAEHALTADAVHRQTRAHPALVRIAGHGEPDFLLDVFIRPERAGTPAGRLSVAARGGLT</sequence>
<dbReference type="Gene3D" id="3.40.50.150">
    <property type="entry name" value="Vaccinia Virus protein VP39"/>
    <property type="match status" value="1"/>
</dbReference>
<keyword evidence="2" id="KW-1185">Reference proteome</keyword>
<dbReference type="SUPFAM" id="SSF53335">
    <property type="entry name" value="S-adenosyl-L-methionine-dependent methyltransferases"/>
    <property type="match status" value="1"/>
</dbReference>
<keyword evidence="1" id="KW-0489">Methyltransferase</keyword>
<dbReference type="GeneID" id="95356873"/>
<evidence type="ECO:0000313" key="2">
    <source>
        <dbReference type="Proteomes" id="UP000617734"/>
    </source>
</evidence>
<organism evidence="1 2">
    <name type="scientific">Kitasatospora indigofera</name>
    <dbReference type="NCBI Taxonomy" id="67307"/>
    <lineage>
        <taxon>Bacteria</taxon>
        <taxon>Bacillati</taxon>
        <taxon>Actinomycetota</taxon>
        <taxon>Actinomycetes</taxon>
        <taxon>Kitasatosporales</taxon>
        <taxon>Streptomycetaceae</taxon>
        <taxon>Kitasatospora</taxon>
    </lineage>
</organism>
<protein>
    <submittedName>
        <fullName evidence="1">Methyltransferase</fullName>
    </submittedName>
</protein>
<dbReference type="RefSeq" id="WP_229927945.1">
    <property type="nucleotide sequence ID" value="NZ_BNBO01000056.1"/>
</dbReference>
<gene>
    <name evidence="1" type="ORF">GCM10018781_65880</name>
</gene>
<dbReference type="InterPro" id="IPR029063">
    <property type="entry name" value="SAM-dependent_MTases_sf"/>
</dbReference>
<dbReference type="AlphaFoldDB" id="A0A919L2Y8"/>
<evidence type="ECO:0000313" key="1">
    <source>
        <dbReference type="EMBL" id="GHH81987.1"/>
    </source>
</evidence>
<dbReference type="GO" id="GO:0008757">
    <property type="term" value="F:S-adenosylmethionine-dependent methyltransferase activity"/>
    <property type="evidence" value="ECO:0007669"/>
    <property type="project" value="InterPro"/>
</dbReference>
<reference evidence="1" key="1">
    <citation type="journal article" date="2014" name="Int. J. Syst. Evol. Microbiol.">
        <title>Complete genome sequence of Corynebacterium casei LMG S-19264T (=DSM 44701T), isolated from a smear-ripened cheese.</title>
        <authorList>
            <consortium name="US DOE Joint Genome Institute (JGI-PGF)"/>
            <person name="Walter F."/>
            <person name="Albersmeier A."/>
            <person name="Kalinowski J."/>
            <person name="Ruckert C."/>
        </authorList>
    </citation>
    <scope>NUCLEOTIDE SEQUENCE</scope>
    <source>
        <strain evidence="1">JCM 4646</strain>
    </source>
</reference>
<name>A0A919L2Y8_9ACTN</name>